<dbReference type="SUPFAM" id="SSF55785">
    <property type="entry name" value="PYP-like sensor domain (PAS domain)"/>
    <property type="match status" value="2"/>
</dbReference>
<dbReference type="Proteomes" id="UP000095042">
    <property type="component" value="Unassembled WGS sequence"/>
</dbReference>
<dbReference type="SMART" id="SM00091">
    <property type="entry name" value="PAS"/>
    <property type="match status" value="2"/>
</dbReference>
<dbReference type="OrthoDB" id="2489132at2"/>
<dbReference type="InterPro" id="IPR052155">
    <property type="entry name" value="Biofilm_reg_signaling"/>
</dbReference>
<reference evidence="4 5" key="1">
    <citation type="journal article" date="2016" name="Environ. Microbiol.">
        <title>New Methyloceanibacter diversity from North Sea sediments includes methanotroph containing solely the soluble methane monooxygenase.</title>
        <authorList>
            <person name="Vekeman B."/>
            <person name="Kerckhof F.M."/>
            <person name="Cremers G."/>
            <person name="de Vos P."/>
            <person name="Vandamme P."/>
            <person name="Boon N."/>
            <person name="Op den Camp H.J."/>
            <person name="Heylen K."/>
        </authorList>
    </citation>
    <scope>NUCLEOTIDE SEQUENCE [LARGE SCALE GENOMIC DNA]</scope>
    <source>
        <strain evidence="4 5">R-67177</strain>
    </source>
</reference>
<evidence type="ECO:0000259" key="3">
    <source>
        <dbReference type="PROSITE" id="PS50887"/>
    </source>
</evidence>
<dbReference type="NCBIfam" id="TIGR00254">
    <property type="entry name" value="GGDEF"/>
    <property type="match status" value="1"/>
</dbReference>
<protein>
    <recommendedName>
        <fullName evidence="6">Diguanylate cyclase</fullName>
    </recommendedName>
</protein>
<evidence type="ECO:0000259" key="2">
    <source>
        <dbReference type="PROSITE" id="PS50113"/>
    </source>
</evidence>
<keyword evidence="5" id="KW-1185">Reference proteome</keyword>
<dbReference type="SMART" id="SM00267">
    <property type="entry name" value="GGDEF"/>
    <property type="match status" value="1"/>
</dbReference>
<evidence type="ECO:0008006" key="6">
    <source>
        <dbReference type="Google" id="ProtNLM"/>
    </source>
</evidence>
<dbReference type="RefSeq" id="WP_069623230.1">
    <property type="nucleotide sequence ID" value="NZ_LPWD01000089.1"/>
</dbReference>
<feature type="domain" description="PAC" evidence="2">
    <location>
        <begin position="236"/>
        <end position="288"/>
    </location>
</feature>
<dbReference type="SUPFAM" id="SSF55073">
    <property type="entry name" value="Nucleotide cyclase"/>
    <property type="match status" value="1"/>
</dbReference>
<dbReference type="PROSITE" id="PS50887">
    <property type="entry name" value="GGDEF"/>
    <property type="match status" value="1"/>
</dbReference>
<dbReference type="InterPro" id="IPR000014">
    <property type="entry name" value="PAS"/>
</dbReference>
<dbReference type="SMART" id="SM00086">
    <property type="entry name" value="PAC"/>
    <property type="match status" value="2"/>
</dbReference>
<dbReference type="Gene3D" id="3.30.70.270">
    <property type="match status" value="1"/>
</dbReference>
<proteinExistence type="predicted"/>
<dbReference type="PANTHER" id="PTHR44757">
    <property type="entry name" value="DIGUANYLATE CYCLASE DGCP"/>
    <property type="match status" value="1"/>
</dbReference>
<dbReference type="InterPro" id="IPR029787">
    <property type="entry name" value="Nucleotide_cyclase"/>
</dbReference>
<name>A0A1E3WCR4_9HYPH</name>
<dbReference type="InterPro" id="IPR000700">
    <property type="entry name" value="PAS-assoc_C"/>
</dbReference>
<feature type="domain" description="GGDEF" evidence="3">
    <location>
        <begin position="321"/>
        <end position="454"/>
    </location>
</feature>
<feature type="domain" description="PAS" evidence="1">
    <location>
        <begin position="158"/>
        <end position="233"/>
    </location>
</feature>
<dbReference type="Gene3D" id="3.30.450.20">
    <property type="entry name" value="PAS domain"/>
    <property type="match status" value="2"/>
</dbReference>
<dbReference type="PROSITE" id="PS50112">
    <property type="entry name" value="PAS"/>
    <property type="match status" value="2"/>
</dbReference>
<dbReference type="PROSITE" id="PS50113">
    <property type="entry name" value="PAC"/>
    <property type="match status" value="1"/>
</dbReference>
<dbReference type="Pfam" id="PF08447">
    <property type="entry name" value="PAS_3"/>
    <property type="match status" value="2"/>
</dbReference>
<dbReference type="InterPro" id="IPR001610">
    <property type="entry name" value="PAC"/>
</dbReference>
<dbReference type="CDD" id="cd00130">
    <property type="entry name" value="PAS"/>
    <property type="match status" value="2"/>
</dbReference>
<evidence type="ECO:0000313" key="4">
    <source>
        <dbReference type="EMBL" id="ODS03576.1"/>
    </source>
</evidence>
<dbReference type="Pfam" id="PF00990">
    <property type="entry name" value="GGDEF"/>
    <property type="match status" value="1"/>
</dbReference>
<dbReference type="PANTHER" id="PTHR44757:SF2">
    <property type="entry name" value="BIOFILM ARCHITECTURE MAINTENANCE PROTEIN MBAA"/>
    <property type="match status" value="1"/>
</dbReference>
<gene>
    <name evidence="4" type="ORF">AUC71_08975</name>
</gene>
<evidence type="ECO:0000259" key="1">
    <source>
        <dbReference type="PROSITE" id="PS50112"/>
    </source>
</evidence>
<dbReference type="NCBIfam" id="TIGR00229">
    <property type="entry name" value="sensory_box"/>
    <property type="match status" value="2"/>
</dbReference>
<dbReference type="InterPro" id="IPR013655">
    <property type="entry name" value="PAS_fold_3"/>
</dbReference>
<comment type="caution">
    <text evidence="4">The sequence shown here is derived from an EMBL/GenBank/DDBJ whole genome shotgun (WGS) entry which is preliminary data.</text>
</comment>
<feature type="domain" description="PAS" evidence="1">
    <location>
        <begin position="31"/>
        <end position="88"/>
    </location>
</feature>
<dbReference type="InterPro" id="IPR000160">
    <property type="entry name" value="GGDEF_dom"/>
</dbReference>
<accession>A0A1E3WCR4</accession>
<sequence>MSTAQIEVLTELLVESDELATSLTSEFCPGSTPLVAPLVDAIDIVVFVTGPSGSLRYVNAAWTRLTGFSLQETRSLGRSAYLHPQDEERWLRFLETRQHDPQRTAALVLRFLTSSGKTVHLEAGAQAVVADNGRCMGFVGTLFDVGNRVQAEGLKEASHRTLETLINNLPGLVYRCRNDRQWTMEYMSKGCEVLTGYPPEALINSERLTYADLIVPEDREQVWQNVQVSLREHRSFELMYRIRTARGEEKWVLERGRGNYSISGELLGVEGFITDVTREKHEQLRLRSDSLLDPGTCLPTPTLFLDRLEMALRRRRSRPRDSFVVLVVHLDQFAKWRESLGTEFRERALLDVGKRIETMLSPIDSLCLWTDSEFVILHESAEANEDSVAVAVEIQQALRRPVVDGNNEMFLTASIGVVTKPTGNESADQLVSLASTAAARARNVGVGRIETVEIESLSKPARSVRANG</sequence>
<dbReference type="InterPro" id="IPR043128">
    <property type="entry name" value="Rev_trsase/Diguanyl_cyclase"/>
</dbReference>
<evidence type="ECO:0000313" key="5">
    <source>
        <dbReference type="Proteomes" id="UP000095042"/>
    </source>
</evidence>
<dbReference type="EMBL" id="LPWD01000089">
    <property type="protein sequence ID" value="ODS03576.1"/>
    <property type="molecule type" value="Genomic_DNA"/>
</dbReference>
<organism evidence="4 5">
    <name type="scientific">Methyloceanibacter marginalis</name>
    <dbReference type="NCBI Taxonomy" id="1774971"/>
    <lineage>
        <taxon>Bacteria</taxon>
        <taxon>Pseudomonadati</taxon>
        <taxon>Pseudomonadota</taxon>
        <taxon>Alphaproteobacteria</taxon>
        <taxon>Hyphomicrobiales</taxon>
        <taxon>Hyphomicrobiaceae</taxon>
        <taxon>Methyloceanibacter</taxon>
    </lineage>
</organism>
<dbReference type="InterPro" id="IPR035965">
    <property type="entry name" value="PAS-like_dom_sf"/>
</dbReference>
<dbReference type="AlphaFoldDB" id="A0A1E3WCR4"/>